<evidence type="ECO:0000313" key="3">
    <source>
        <dbReference type="Proteomes" id="UP001187343"/>
    </source>
</evidence>
<accession>A0AA88Q092</accession>
<organism evidence="2 3">
    <name type="scientific">Cirrhinus molitorella</name>
    <name type="common">mud carp</name>
    <dbReference type="NCBI Taxonomy" id="172907"/>
    <lineage>
        <taxon>Eukaryota</taxon>
        <taxon>Metazoa</taxon>
        <taxon>Chordata</taxon>
        <taxon>Craniata</taxon>
        <taxon>Vertebrata</taxon>
        <taxon>Euteleostomi</taxon>
        <taxon>Actinopterygii</taxon>
        <taxon>Neopterygii</taxon>
        <taxon>Teleostei</taxon>
        <taxon>Ostariophysi</taxon>
        <taxon>Cypriniformes</taxon>
        <taxon>Cyprinidae</taxon>
        <taxon>Labeoninae</taxon>
        <taxon>Labeonini</taxon>
        <taxon>Cirrhinus</taxon>
    </lineage>
</organism>
<reference evidence="2" key="1">
    <citation type="submission" date="2023-08" db="EMBL/GenBank/DDBJ databases">
        <title>Chromosome-level Genome Assembly of mud carp (Cirrhinus molitorella).</title>
        <authorList>
            <person name="Liu H."/>
        </authorList>
    </citation>
    <scope>NUCLEOTIDE SEQUENCE</scope>
    <source>
        <strain evidence="2">Prfri</strain>
        <tissue evidence="2">Muscle</tissue>
    </source>
</reference>
<evidence type="ECO:0000313" key="2">
    <source>
        <dbReference type="EMBL" id="KAK2905483.1"/>
    </source>
</evidence>
<dbReference type="Proteomes" id="UP001187343">
    <property type="component" value="Unassembled WGS sequence"/>
</dbReference>
<feature type="region of interest" description="Disordered" evidence="1">
    <location>
        <begin position="41"/>
        <end position="74"/>
    </location>
</feature>
<keyword evidence="3" id="KW-1185">Reference proteome</keyword>
<proteinExistence type="predicted"/>
<evidence type="ECO:0000256" key="1">
    <source>
        <dbReference type="SAM" id="MobiDB-lite"/>
    </source>
</evidence>
<dbReference type="AlphaFoldDB" id="A0AA88Q092"/>
<name>A0AA88Q092_9TELE</name>
<comment type="caution">
    <text evidence="2">The sequence shown here is derived from an EMBL/GenBank/DDBJ whole genome shotgun (WGS) entry which is preliminary data.</text>
</comment>
<protein>
    <submittedName>
        <fullName evidence="2">Uncharacterized protein</fullName>
    </submittedName>
</protein>
<gene>
    <name evidence="2" type="ORF">Q8A67_007282</name>
</gene>
<dbReference type="EMBL" id="JAUYZG010000006">
    <property type="protein sequence ID" value="KAK2905483.1"/>
    <property type="molecule type" value="Genomic_DNA"/>
</dbReference>
<sequence>MGDQGHIENFDQNKSSGVEHKGTSLFIVSCGAQTHVESIMNDTSGDEDYFPGCSPVQQKRSEPEPSCVSIKSDR</sequence>